<gene>
    <name evidence="1" type="ORF">LTR37_003760</name>
</gene>
<protein>
    <submittedName>
        <fullName evidence="1">Uncharacterized protein</fullName>
    </submittedName>
</protein>
<reference evidence="1" key="1">
    <citation type="submission" date="2023-07" db="EMBL/GenBank/DDBJ databases">
        <title>Black Yeasts Isolated from many extreme environments.</title>
        <authorList>
            <person name="Coleine C."/>
            <person name="Stajich J.E."/>
            <person name="Selbmann L."/>
        </authorList>
    </citation>
    <scope>NUCLEOTIDE SEQUENCE</scope>
    <source>
        <strain evidence="1">CCFEE 5714</strain>
    </source>
</reference>
<organism evidence="1 2">
    <name type="scientific">Vermiconidia calcicola</name>
    <dbReference type="NCBI Taxonomy" id="1690605"/>
    <lineage>
        <taxon>Eukaryota</taxon>
        <taxon>Fungi</taxon>
        <taxon>Dikarya</taxon>
        <taxon>Ascomycota</taxon>
        <taxon>Pezizomycotina</taxon>
        <taxon>Dothideomycetes</taxon>
        <taxon>Dothideomycetidae</taxon>
        <taxon>Mycosphaerellales</taxon>
        <taxon>Extremaceae</taxon>
        <taxon>Vermiconidia</taxon>
    </lineage>
</organism>
<keyword evidence="2" id="KW-1185">Reference proteome</keyword>
<proteinExistence type="predicted"/>
<comment type="caution">
    <text evidence="1">The sequence shown here is derived from an EMBL/GenBank/DDBJ whole genome shotgun (WGS) entry which is preliminary data.</text>
</comment>
<dbReference type="EMBL" id="JAUTXU010000022">
    <property type="protein sequence ID" value="KAK3720349.1"/>
    <property type="molecule type" value="Genomic_DNA"/>
</dbReference>
<name>A0ACC3NQD5_9PEZI</name>
<accession>A0ACC3NQD5</accession>
<evidence type="ECO:0000313" key="2">
    <source>
        <dbReference type="Proteomes" id="UP001281147"/>
    </source>
</evidence>
<evidence type="ECO:0000313" key="1">
    <source>
        <dbReference type="EMBL" id="KAK3720349.1"/>
    </source>
</evidence>
<sequence>MANVGSSSAGVQVTAVIMGAFLSGTMMGLSLIGIPLLLNTNVRCEHLLRQWVCLYNYGHRILPAISITTLLIYAYIVFNKWSDGESWISYALAGALTVGIIPFTLIVMLSTNNLLFQLEDEIKTNSKATTLENAQKLVTKWGRMHLMRSCFPLAGAFLGCYALLAETNTQ</sequence>
<dbReference type="Proteomes" id="UP001281147">
    <property type="component" value="Unassembled WGS sequence"/>
</dbReference>